<dbReference type="PROSITE" id="PS51103">
    <property type="entry name" value="PTS_EIIC_TYPE_1"/>
    <property type="match status" value="1"/>
</dbReference>
<organism evidence="17 18">
    <name type="scientific">Actinomyces oris</name>
    <dbReference type="NCBI Taxonomy" id="544580"/>
    <lineage>
        <taxon>Bacteria</taxon>
        <taxon>Bacillati</taxon>
        <taxon>Actinomycetota</taxon>
        <taxon>Actinomycetes</taxon>
        <taxon>Actinomycetales</taxon>
        <taxon>Actinomycetaceae</taxon>
        <taxon>Actinomyces</taxon>
    </lineage>
</organism>
<dbReference type="InterPro" id="IPR001127">
    <property type="entry name" value="PTS_EIIA_1_perm"/>
</dbReference>
<evidence type="ECO:0000313" key="18">
    <source>
        <dbReference type="Proteomes" id="UP000317942"/>
    </source>
</evidence>
<dbReference type="Pfam" id="PF00367">
    <property type="entry name" value="PTS_EIIB"/>
    <property type="match status" value="1"/>
</dbReference>
<dbReference type="GO" id="GO:0015771">
    <property type="term" value="P:trehalose transport"/>
    <property type="evidence" value="ECO:0007669"/>
    <property type="project" value="TreeGrafter"/>
</dbReference>
<dbReference type="Gene3D" id="3.30.1360.60">
    <property type="entry name" value="Glucose permease domain IIB"/>
    <property type="match status" value="1"/>
</dbReference>
<feature type="compositionally biased region" description="Low complexity" evidence="12">
    <location>
        <begin position="517"/>
        <end position="539"/>
    </location>
</feature>
<feature type="domain" description="PTS EIIA type-1" evidence="14">
    <location>
        <begin position="580"/>
        <end position="685"/>
    </location>
</feature>
<dbReference type="EMBL" id="VICC01000006">
    <property type="protein sequence ID" value="TQD60666.1"/>
    <property type="molecule type" value="Genomic_DNA"/>
</dbReference>
<comment type="caution">
    <text evidence="17">The sequence shown here is derived from an EMBL/GenBank/DDBJ whole genome shotgun (WGS) entry which is preliminary data.</text>
</comment>
<evidence type="ECO:0000256" key="9">
    <source>
        <dbReference type="ARBA" id="ARBA00022989"/>
    </source>
</evidence>
<evidence type="ECO:0000256" key="2">
    <source>
        <dbReference type="ARBA" id="ARBA00022448"/>
    </source>
</evidence>
<evidence type="ECO:0000256" key="13">
    <source>
        <dbReference type="SAM" id="Phobius"/>
    </source>
</evidence>
<dbReference type="GO" id="GO:0009401">
    <property type="term" value="P:phosphoenolpyruvate-dependent sugar phosphotransferase system"/>
    <property type="evidence" value="ECO:0007669"/>
    <property type="project" value="UniProtKB-KW"/>
</dbReference>
<evidence type="ECO:0000256" key="3">
    <source>
        <dbReference type="ARBA" id="ARBA00022475"/>
    </source>
</evidence>
<dbReference type="InterPro" id="IPR001996">
    <property type="entry name" value="PTS_IIB_1"/>
</dbReference>
<feature type="domain" description="PTS EIIB type-1" evidence="15">
    <location>
        <begin position="5"/>
        <end position="88"/>
    </location>
</feature>
<accession>A0A508BDR5</accession>
<dbReference type="NCBIfam" id="TIGR00830">
    <property type="entry name" value="PTBA"/>
    <property type="match status" value="1"/>
</dbReference>
<dbReference type="GeneID" id="64212830"/>
<dbReference type="Proteomes" id="UP000317942">
    <property type="component" value="Unassembled WGS sequence"/>
</dbReference>
<evidence type="ECO:0000256" key="8">
    <source>
        <dbReference type="ARBA" id="ARBA00022777"/>
    </source>
</evidence>
<comment type="subcellular location">
    <subcellularLocation>
        <location evidence="1">Cell membrane</location>
        <topology evidence="1">Multi-pass membrane protein</topology>
    </subcellularLocation>
</comment>
<feature type="transmembrane region" description="Helical" evidence="13">
    <location>
        <begin position="255"/>
        <end position="272"/>
    </location>
</feature>
<dbReference type="PROSITE" id="PS00371">
    <property type="entry name" value="PTS_EIIA_TYPE_1_HIS"/>
    <property type="match status" value="1"/>
</dbReference>
<gene>
    <name evidence="17" type="ORF">FK267_09660</name>
</gene>
<evidence type="ECO:0000259" key="15">
    <source>
        <dbReference type="PROSITE" id="PS51098"/>
    </source>
</evidence>
<dbReference type="Pfam" id="PF00358">
    <property type="entry name" value="PTS_EIIA_1"/>
    <property type="match status" value="1"/>
</dbReference>
<dbReference type="SUPFAM" id="SSF51261">
    <property type="entry name" value="Duplicated hybrid motif"/>
    <property type="match status" value="1"/>
</dbReference>
<evidence type="ECO:0000259" key="16">
    <source>
        <dbReference type="PROSITE" id="PS51103"/>
    </source>
</evidence>
<keyword evidence="5" id="KW-0808">Transferase</keyword>
<feature type="transmembrane region" description="Helical" evidence="13">
    <location>
        <begin position="371"/>
        <end position="389"/>
    </location>
</feature>
<feature type="active site" description="Phosphocysteine intermediate; for EIIB activity" evidence="11">
    <location>
        <position position="27"/>
    </location>
</feature>
<dbReference type="Pfam" id="PF02378">
    <property type="entry name" value="PTS_EIIC"/>
    <property type="match status" value="1"/>
</dbReference>
<dbReference type="PROSITE" id="PS51098">
    <property type="entry name" value="PTS_EIIB_TYPE_1"/>
    <property type="match status" value="1"/>
</dbReference>
<dbReference type="GO" id="GO:0005886">
    <property type="term" value="C:plasma membrane"/>
    <property type="evidence" value="ECO:0007669"/>
    <property type="project" value="UniProtKB-SubCell"/>
</dbReference>
<keyword evidence="3" id="KW-1003">Cell membrane</keyword>
<dbReference type="Gene3D" id="2.70.70.10">
    <property type="entry name" value="Glucose Permease (Domain IIA)"/>
    <property type="match status" value="1"/>
</dbReference>
<feature type="region of interest" description="Disordered" evidence="12">
    <location>
        <begin position="513"/>
        <end position="555"/>
    </location>
</feature>
<evidence type="ECO:0000256" key="4">
    <source>
        <dbReference type="ARBA" id="ARBA00022597"/>
    </source>
</evidence>
<feature type="transmembrane region" description="Helical" evidence="13">
    <location>
        <begin position="315"/>
        <end position="335"/>
    </location>
</feature>
<reference evidence="17 18" key="1">
    <citation type="submission" date="2019-06" db="EMBL/GenBank/DDBJ databases">
        <title>Draft genome sequence of Actinomyces oris CCUG 34288T.</title>
        <authorList>
            <person name="Salva-Serra F."/>
            <person name="Cardew S."/>
            <person name="Moore E."/>
        </authorList>
    </citation>
    <scope>NUCLEOTIDE SEQUENCE [LARGE SCALE GENOMIC DNA]</scope>
    <source>
        <strain evidence="17 18">CCUG 34288</strain>
    </source>
</reference>
<proteinExistence type="predicted"/>
<dbReference type="GO" id="GO:0090589">
    <property type="term" value="F:protein-phosphocysteine-trehalose phosphotransferase system transporter activity"/>
    <property type="evidence" value="ECO:0007669"/>
    <property type="project" value="TreeGrafter"/>
</dbReference>
<evidence type="ECO:0000256" key="11">
    <source>
        <dbReference type="PROSITE-ProRule" id="PRU00421"/>
    </source>
</evidence>
<protein>
    <submittedName>
        <fullName evidence="17">PTS beta-glucoside transporter subunit EIIBCA</fullName>
    </submittedName>
</protein>
<evidence type="ECO:0000256" key="6">
    <source>
        <dbReference type="ARBA" id="ARBA00022683"/>
    </source>
</evidence>
<dbReference type="SUPFAM" id="SSF55604">
    <property type="entry name" value="Glucose permease domain IIB"/>
    <property type="match status" value="1"/>
</dbReference>
<feature type="transmembrane region" description="Helical" evidence="13">
    <location>
        <begin position="473"/>
        <end position="496"/>
    </location>
</feature>
<dbReference type="RefSeq" id="WP_141407032.1">
    <property type="nucleotide sequence ID" value="NZ_CP066060.1"/>
</dbReference>
<feature type="transmembrane region" description="Helical" evidence="13">
    <location>
        <begin position="164"/>
        <end position="184"/>
    </location>
</feature>
<evidence type="ECO:0000256" key="5">
    <source>
        <dbReference type="ARBA" id="ARBA00022679"/>
    </source>
</evidence>
<dbReference type="CDD" id="cd00212">
    <property type="entry name" value="PTS_IIB_glc"/>
    <property type="match status" value="1"/>
</dbReference>
<dbReference type="InterPro" id="IPR003352">
    <property type="entry name" value="PTS_EIIC"/>
</dbReference>
<keyword evidence="2" id="KW-0813">Transport</keyword>
<dbReference type="FunFam" id="2.70.70.10:FF:000001">
    <property type="entry name" value="PTS system glucose-specific IIA component"/>
    <property type="match status" value="1"/>
</dbReference>
<keyword evidence="9 13" id="KW-1133">Transmembrane helix</keyword>
<evidence type="ECO:0000256" key="1">
    <source>
        <dbReference type="ARBA" id="ARBA00004651"/>
    </source>
</evidence>
<dbReference type="InterPro" id="IPR013013">
    <property type="entry name" value="PTS_EIIC_1"/>
</dbReference>
<dbReference type="InterPro" id="IPR018113">
    <property type="entry name" value="PTrfase_EIIB_Cys"/>
</dbReference>
<feature type="transmembrane region" description="Helical" evidence="13">
    <location>
        <begin position="284"/>
        <end position="309"/>
    </location>
</feature>
<dbReference type="InterPro" id="IPR011055">
    <property type="entry name" value="Dup_hybrid_motif"/>
</dbReference>
<dbReference type="PANTHER" id="PTHR30175">
    <property type="entry name" value="PHOSPHOTRANSFERASE SYSTEM TRANSPORT PROTEIN"/>
    <property type="match status" value="1"/>
</dbReference>
<dbReference type="InterPro" id="IPR036878">
    <property type="entry name" value="Glu_permease_IIB"/>
</dbReference>
<keyword evidence="7 13" id="KW-0812">Transmembrane</keyword>
<evidence type="ECO:0000259" key="14">
    <source>
        <dbReference type="PROSITE" id="PS51093"/>
    </source>
</evidence>
<dbReference type="AlphaFoldDB" id="A0A508BDR5"/>
<dbReference type="PANTHER" id="PTHR30175:SF1">
    <property type="entry name" value="PTS SYSTEM ARBUTIN-, CELLOBIOSE-, AND SALICIN-SPECIFIC EIIBC COMPONENT-RELATED"/>
    <property type="match status" value="1"/>
</dbReference>
<feature type="transmembrane region" description="Helical" evidence="13">
    <location>
        <begin position="196"/>
        <end position="213"/>
    </location>
</feature>
<dbReference type="PROSITE" id="PS51093">
    <property type="entry name" value="PTS_EIIA_TYPE_1"/>
    <property type="match status" value="1"/>
</dbReference>
<feature type="transmembrane region" description="Helical" evidence="13">
    <location>
        <begin position="129"/>
        <end position="152"/>
    </location>
</feature>
<evidence type="ECO:0000313" key="17">
    <source>
        <dbReference type="EMBL" id="TQD60666.1"/>
    </source>
</evidence>
<feature type="transmembrane region" description="Helical" evidence="13">
    <location>
        <begin position="427"/>
        <end position="451"/>
    </location>
</feature>
<dbReference type="InterPro" id="IPR050558">
    <property type="entry name" value="PTS_Sugar-Specific_Components"/>
</dbReference>
<feature type="domain" description="PTS EIIC type-1" evidence="16">
    <location>
        <begin position="120"/>
        <end position="508"/>
    </location>
</feature>
<name>A0A508BDR5_9ACTO</name>
<evidence type="ECO:0000256" key="7">
    <source>
        <dbReference type="ARBA" id="ARBA00022692"/>
    </source>
</evidence>
<keyword evidence="6" id="KW-0598">Phosphotransferase system</keyword>
<dbReference type="PROSITE" id="PS01035">
    <property type="entry name" value="PTS_EIIB_TYPE_1_CYS"/>
    <property type="match status" value="1"/>
</dbReference>
<keyword evidence="4" id="KW-0762">Sugar transport</keyword>
<keyword evidence="8" id="KW-0418">Kinase</keyword>
<dbReference type="GO" id="GO:0008982">
    <property type="term" value="F:protein-N(PI)-phosphohistidine-sugar phosphotransferase activity"/>
    <property type="evidence" value="ECO:0007669"/>
    <property type="project" value="InterPro"/>
</dbReference>
<evidence type="ECO:0000256" key="12">
    <source>
        <dbReference type="SAM" id="MobiDB-lite"/>
    </source>
</evidence>
<keyword evidence="10 13" id="KW-0472">Membrane</keyword>
<evidence type="ECO:0000256" key="10">
    <source>
        <dbReference type="ARBA" id="ARBA00023136"/>
    </source>
</evidence>
<sequence length="714" mass="74550">MATTTSTPEAILDAVGGAENIIHFTHCATRLRFELKDASGIDKAAVEAIPGVMGAVPQSGDRYQIVIGGAVQSVYDEINSLPAMKNQGGSSGSGQSDADVKAAARAKARGKNAYVDAFFEYLSDSFRPLLPALLGASLIIAGEAICEAFGLIDTHVPNDQKPTTLLFVDAMFRAVFYFLPVMVAYNASKKLKIDPWVGTAIMAALLTPEYIFLSDKALQEKGVIDCVHNASVNSDLCTAHIAGLPMQLNNYGGQVFVPLMMVAILALVYKGLVKVVPSNVQMVFVPFLSFVIMMPVTAFLIGPLGVWIGTGLGTALFWLNSHAPIIFAILIPMVYPFLVPLGLHWPLNALMLANIASAATNHTDFIQGPMGAWNFACFGATAAVLVWSVRDKDNEMRQTATGALFAGLLGGISEPSLYGIHLRFKRIYPFMLVGCAVGGLVQGIGSMLGGIEGVTTTTFAFTSLLTIPVFNPMWLYGISVAAAFATSFFLIVTFGYRTKEERAEALAAAGVTKGGNTTASAPAKAAETPKAGATAAAAPVEEGDRTAKAPTPKPALVPGAVTEIASPLKATTMDLDKVPDPVFSSGAVGQGVGLEPQGDIVVTAPADGTVVVAPSSGHAFGITLDSGVEILIHVGLDTVNLEGQGFDVKVSQGDRVSAGQELVRVDRSVIEQAGYPLTTPVLVTNTASFASVEVVGGDSVEPGEALIKVTAPEA</sequence>
<dbReference type="GO" id="GO:0016301">
    <property type="term" value="F:kinase activity"/>
    <property type="evidence" value="ECO:0007669"/>
    <property type="project" value="UniProtKB-KW"/>
</dbReference>